<dbReference type="Proteomes" id="UP000198228">
    <property type="component" value="Chromosome I"/>
</dbReference>
<organism evidence="2 3">
    <name type="scientific">Micromonospora purpureochromogenes</name>
    <dbReference type="NCBI Taxonomy" id="47872"/>
    <lineage>
        <taxon>Bacteria</taxon>
        <taxon>Bacillati</taxon>
        <taxon>Actinomycetota</taxon>
        <taxon>Actinomycetes</taxon>
        <taxon>Micromonosporales</taxon>
        <taxon>Micromonosporaceae</taxon>
        <taxon>Micromonospora</taxon>
    </lineage>
</organism>
<evidence type="ECO:0000313" key="3">
    <source>
        <dbReference type="Proteomes" id="UP000198228"/>
    </source>
</evidence>
<evidence type="ECO:0000313" key="1">
    <source>
        <dbReference type="EMBL" id="NYF58110.1"/>
    </source>
</evidence>
<dbReference type="Pfam" id="PF13822">
    <property type="entry name" value="ACC_epsilon"/>
    <property type="match status" value="1"/>
</dbReference>
<dbReference type="RefSeq" id="WP_088963030.1">
    <property type="nucleotide sequence ID" value="NZ_JACCCQ010000001.1"/>
</dbReference>
<dbReference type="EMBL" id="LT607410">
    <property type="protein sequence ID" value="SCF34465.1"/>
    <property type="molecule type" value="Genomic_DNA"/>
</dbReference>
<dbReference type="AlphaFoldDB" id="A0A1C4ZNF7"/>
<accession>A0A1C4ZNF7</accession>
<dbReference type="GO" id="GO:0004658">
    <property type="term" value="F:propionyl-CoA carboxylase activity"/>
    <property type="evidence" value="ECO:0007669"/>
    <property type="project" value="InterPro"/>
</dbReference>
<dbReference type="Proteomes" id="UP000631553">
    <property type="component" value="Unassembled WGS sequence"/>
</dbReference>
<gene>
    <name evidence="2" type="ORF">GA0074696_4653</name>
    <name evidence="1" type="ORF">HDA35_003941</name>
</gene>
<sequence length="72" mass="7623">MTAAEEFDAARVPRLVVVRGAPTEEELAAATVALMCALRAARGTAPGRRRAEASWSPAADYRAPGAWASRCH</sequence>
<reference evidence="2 3" key="1">
    <citation type="submission" date="2016-06" db="EMBL/GenBank/DDBJ databases">
        <authorList>
            <person name="Kjaerup R.B."/>
            <person name="Dalgaard T.S."/>
            <person name="Juul-Madsen H.R."/>
        </authorList>
    </citation>
    <scope>NUCLEOTIDE SEQUENCE [LARGE SCALE GENOMIC DNA]</scope>
    <source>
        <strain evidence="2 3">DSM 43821</strain>
    </source>
</reference>
<proteinExistence type="predicted"/>
<keyword evidence="4" id="KW-1185">Reference proteome</keyword>
<reference evidence="1 4" key="2">
    <citation type="submission" date="2020-07" db="EMBL/GenBank/DDBJ databases">
        <title>Sequencing the genomes of 1000 actinobacteria strains.</title>
        <authorList>
            <person name="Klenk H.-P."/>
        </authorList>
    </citation>
    <scope>NUCLEOTIDE SEQUENCE [LARGE SCALE GENOMIC DNA]</scope>
    <source>
        <strain evidence="1 4">DSM 43814</strain>
    </source>
</reference>
<evidence type="ECO:0000313" key="4">
    <source>
        <dbReference type="Proteomes" id="UP000631553"/>
    </source>
</evidence>
<protein>
    <submittedName>
        <fullName evidence="2">Acyl-CoA carboxylase epsilon subunit</fullName>
    </submittedName>
</protein>
<dbReference type="EMBL" id="JACCCQ010000001">
    <property type="protein sequence ID" value="NYF58110.1"/>
    <property type="molecule type" value="Genomic_DNA"/>
</dbReference>
<dbReference type="GO" id="GO:0003989">
    <property type="term" value="F:acetyl-CoA carboxylase activity"/>
    <property type="evidence" value="ECO:0007669"/>
    <property type="project" value="InterPro"/>
</dbReference>
<name>A0A1C4ZNF7_9ACTN</name>
<dbReference type="InterPro" id="IPR032716">
    <property type="entry name" value="ACC_epsilon"/>
</dbReference>
<evidence type="ECO:0000313" key="2">
    <source>
        <dbReference type="EMBL" id="SCF34465.1"/>
    </source>
</evidence>